<dbReference type="GO" id="GO:0000981">
    <property type="term" value="F:DNA-binding transcription factor activity, RNA polymerase II-specific"/>
    <property type="evidence" value="ECO:0007669"/>
    <property type="project" value="InterPro"/>
</dbReference>
<evidence type="ECO:0000256" key="4">
    <source>
        <dbReference type="ARBA" id="ARBA00023015"/>
    </source>
</evidence>
<organism evidence="10 11">
    <name type="scientific">Penicillium roqueforti (strain FM164)</name>
    <dbReference type="NCBI Taxonomy" id="1365484"/>
    <lineage>
        <taxon>Eukaryota</taxon>
        <taxon>Fungi</taxon>
        <taxon>Dikarya</taxon>
        <taxon>Ascomycota</taxon>
        <taxon>Pezizomycotina</taxon>
        <taxon>Eurotiomycetes</taxon>
        <taxon>Eurotiomycetidae</taxon>
        <taxon>Eurotiales</taxon>
        <taxon>Aspergillaceae</taxon>
        <taxon>Penicillium</taxon>
    </lineage>
</organism>
<keyword evidence="7" id="KW-0539">Nucleus</keyword>
<protein>
    <submittedName>
        <fullName evidence="10">Zn(2)-C6 fungal-type DNA-binding domain</fullName>
    </submittedName>
</protein>
<gene>
    <name evidence="10" type="ORF">PROQFM164_S03g000037</name>
</gene>
<evidence type="ECO:0000256" key="1">
    <source>
        <dbReference type="ARBA" id="ARBA00004123"/>
    </source>
</evidence>
<dbReference type="AlphaFoldDB" id="W6Q9K7"/>
<dbReference type="GO" id="GO:0006351">
    <property type="term" value="P:DNA-templated transcription"/>
    <property type="evidence" value="ECO:0007669"/>
    <property type="project" value="InterPro"/>
</dbReference>
<dbReference type="Proteomes" id="UP000030686">
    <property type="component" value="Unassembled WGS sequence"/>
</dbReference>
<evidence type="ECO:0000256" key="6">
    <source>
        <dbReference type="ARBA" id="ARBA00023163"/>
    </source>
</evidence>
<dbReference type="InterPro" id="IPR001138">
    <property type="entry name" value="Zn2Cys6_DnaBD"/>
</dbReference>
<evidence type="ECO:0000313" key="10">
    <source>
        <dbReference type="EMBL" id="CDM33313.1"/>
    </source>
</evidence>
<keyword evidence="3" id="KW-0862">Zinc</keyword>
<dbReference type="InterPro" id="IPR051615">
    <property type="entry name" value="Transcr_Regulatory_Elem"/>
</dbReference>
<keyword evidence="4" id="KW-0805">Transcription regulation</keyword>
<dbReference type="PANTHER" id="PTHR31313:SF86">
    <property type="entry name" value="ZN(2)-C6 FUNGAL-TYPE DOMAIN-CONTAINING PROTEIN"/>
    <property type="match status" value="1"/>
</dbReference>
<dbReference type="SUPFAM" id="SSF57701">
    <property type="entry name" value="Zn2/Cys6 DNA-binding domain"/>
    <property type="match status" value="1"/>
</dbReference>
<sequence length="655" mass="73788">MQIRKRVAVACVRCRHKKLKCDGQRPQCGNCLAKSLDCRLCVAQNNPSTSAERVLSDPEHSVTSESTPHTPLPFSRVTGIGLSRNDSPSVPTRDASHPEIPENDRRNTSLYHGPTSTVYDDTSPNYNEQNRLGPSNEEGTRHFLFSQTARQSKTGQLEPLNLAAGRLDFDGIDPDIGMHLLSIYWSRQLYTAQIIYRPAFMRDMACEGPYFSKLLLNAIFFVVSKHCDRPELRSDPNDITTAGWKFRQRFTQLLRDCFDKSEITTLQALLIMSNALFSRCDERSLSWLYAGNAFNMFIDLGLHVLPAVDSIPAEELEIRKRVLWGAYFIDKIQCLFQGRPPLLNRVNVSASLDFLDDFDELEPFQGITYMTTKPRVVVPSLNVSLLTNLCELTTIVERILREIYSESRESNLVHRANISREIKSQLRNWRENLPRRLDYLSFPDQAVLLPQSACLLALFNVLIILLHRPLITGHDGVINSTTAHESVNACTAAANQIVQILHDYSQHFSLSSAPYMLSYATYISATIHARIVAQKGSNSTMFQSLVFCRNILIEHTRLYSAAEKARENLDKLISHLGINVADDNQRAGSAGNNFPSEHMVMPESINVARESGVADRPLEFGSFQMSLELSDLDLEAIAQGFQVDVESNSFWNALV</sequence>
<reference evidence="10" key="1">
    <citation type="journal article" date="2014" name="Nat. Commun.">
        <title>Multiple recent horizontal transfers of a large genomic region in cheese making fungi.</title>
        <authorList>
            <person name="Cheeseman K."/>
            <person name="Ropars J."/>
            <person name="Renault P."/>
            <person name="Dupont J."/>
            <person name="Gouzy J."/>
            <person name="Branca A."/>
            <person name="Abraham A.L."/>
            <person name="Ceppi M."/>
            <person name="Conseiller E."/>
            <person name="Debuchy R."/>
            <person name="Malagnac F."/>
            <person name="Goarin A."/>
            <person name="Silar P."/>
            <person name="Lacoste S."/>
            <person name="Sallet E."/>
            <person name="Bensimon A."/>
            <person name="Giraud T."/>
            <person name="Brygoo Y."/>
        </authorList>
    </citation>
    <scope>NUCLEOTIDE SEQUENCE [LARGE SCALE GENOMIC DNA]</scope>
    <source>
        <strain evidence="10">FM164</strain>
    </source>
</reference>
<keyword evidence="2" id="KW-0479">Metal-binding</keyword>
<name>W6Q9K7_PENRF</name>
<dbReference type="PROSITE" id="PS50048">
    <property type="entry name" value="ZN2_CY6_FUNGAL_2"/>
    <property type="match status" value="1"/>
</dbReference>
<comment type="subcellular location">
    <subcellularLocation>
        <location evidence="1">Nucleus</location>
    </subcellularLocation>
</comment>
<dbReference type="OMA" id="CELTTIV"/>
<dbReference type="SMART" id="SM00066">
    <property type="entry name" value="GAL4"/>
    <property type="match status" value="1"/>
</dbReference>
<dbReference type="Gene3D" id="4.10.240.10">
    <property type="entry name" value="Zn(2)-C6 fungal-type DNA-binding domain"/>
    <property type="match status" value="1"/>
</dbReference>
<proteinExistence type="predicted"/>
<keyword evidence="5 10" id="KW-0238">DNA-binding</keyword>
<evidence type="ECO:0000256" key="5">
    <source>
        <dbReference type="ARBA" id="ARBA00023125"/>
    </source>
</evidence>
<evidence type="ECO:0000256" key="3">
    <source>
        <dbReference type="ARBA" id="ARBA00022833"/>
    </source>
</evidence>
<dbReference type="Pfam" id="PF04082">
    <property type="entry name" value="Fungal_trans"/>
    <property type="match status" value="1"/>
</dbReference>
<dbReference type="CDD" id="cd00067">
    <property type="entry name" value="GAL4"/>
    <property type="match status" value="1"/>
</dbReference>
<dbReference type="GO" id="GO:0003677">
    <property type="term" value="F:DNA binding"/>
    <property type="evidence" value="ECO:0007669"/>
    <property type="project" value="UniProtKB-KW"/>
</dbReference>
<accession>W6Q9K7</accession>
<evidence type="ECO:0000313" key="11">
    <source>
        <dbReference type="Proteomes" id="UP000030686"/>
    </source>
</evidence>
<dbReference type="EMBL" id="HG792017">
    <property type="protein sequence ID" value="CDM33313.1"/>
    <property type="molecule type" value="Genomic_DNA"/>
</dbReference>
<evidence type="ECO:0000256" key="2">
    <source>
        <dbReference type="ARBA" id="ARBA00022723"/>
    </source>
</evidence>
<dbReference type="CDD" id="cd12148">
    <property type="entry name" value="fungal_TF_MHR"/>
    <property type="match status" value="1"/>
</dbReference>
<keyword evidence="11" id="KW-1185">Reference proteome</keyword>
<dbReference type="Pfam" id="PF00172">
    <property type="entry name" value="Zn_clus"/>
    <property type="match status" value="1"/>
</dbReference>
<dbReference type="InterPro" id="IPR007219">
    <property type="entry name" value="XnlR_reg_dom"/>
</dbReference>
<dbReference type="OrthoDB" id="2154091at2759"/>
<keyword evidence="6" id="KW-0804">Transcription</keyword>
<evidence type="ECO:0000256" key="7">
    <source>
        <dbReference type="ARBA" id="ARBA00023242"/>
    </source>
</evidence>
<feature type="region of interest" description="Disordered" evidence="8">
    <location>
        <begin position="49"/>
        <end position="138"/>
    </location>
</feature>
<feature type="compositionally biased region" description="Basic and acidic residues" evidence="8">
    <location>
        <begin position="94"/>
        <end position="107"/>
    </location>
</feature>
<dbReference type="GO" id="GO:0005634">
    <property type="term" value="C:nucleus"/>
    <property type="evidence" value="ECO:0007669"/>
    <property type="project" value="UniProtKB-SubCell"/>
</dbReference>
<dbReference type="SMART" id="SM00906">
    <property type="entry name" value="Fungal_trans"/>
    <property type="match status" value="1"/>
</dbReference>
<evidence type="ECO:0000256" key="8">
    <source>
        <dbReference type="SAM" id="MobiDB-lite"/>
    </source>
</evidence>
<dbReference type="PROSITE" id="PS00463">
    <property type="entry name" value="ZN2_CY6_FUNGAL_1"/>
    <property type="match status" value="1"/>
</dbReference>
<dbReference type="GO" id="GO:0008270">
    <property type="term" value="F:zinc ion binding"/>
    <property type="evidence" value="ECO:0007669"/>
    <property type="project" value="InterPro"/>
</dbReference>
<feature type="compositionally biased region" description="Polar residues" evidence="8">
    <location>
        <begin position="108"/>
        <end position="133"/>
    </location>
</feature>
<dbReference type="InterPro" id="IPR036864">
    <property type="entry name" value="Zn2-C6_fun-type_DNA-bd_sf"/>
</dbReference>
<feature type="domain" description="Zn(2)-C6 fungal-type" evidence="9">
    <location>
        <begin position="10"/>
        <end position="40"/>
    </location>
</feature>
<evidence type="ECO:0000259" key="9">
    <source>
        <dbReference type="PROSITE" id="PS50048"/>
    </source>
</evidence>
<dbReference type="PANTHER" id="PTHR31313">
    <property type="entry name" value="TY1 ENHANCER ACTIVATOR"/>
    <property type="match status" value="1"/>
</dbReference>